<name>A0ABS3CAH7_9BACT</name>
<evidence type="ECO:0000256" key="1">
    <source>
        <dbReference type="SAM" id="MobiDB-lite"/>
    </source>
</evidence>
<feature type="region of interest" description="Disordered" evidence="1">
    <location>
        <begin position="150"/>
        <end position="221"/>
    </location>
</feature>
<accession>A0ABS3CAH7</accession>
<dbReference type="Gene3D" id="2.60.40.10">
    <property type="entry name" value="Immunoglobulins"/>
    <property type="match status" value="1"/>
</dbReference>
<gene>
    <name evidence="4" type="ORF">J0A69_01685</name>
</gene>
<dbReference type="InterPro" id="IPR013783">
    <property type="entry name" value="Ig-like_fold"/>
</dbReference>
<feature type="compositionally biased region" description="Low complexity" evidence="1">
    <location>
        <begin position="164"/>
        <end position="182"/>
    </location>
</feature>
<dbReference type="Gene3D" id="2.60.40.2700">
    <property type="match status" value="3"/>
</dbReference>
<organism evidence="4 5">
    <name type="scientific">Algoriphagus pacificus</name>
    <dbReference type="NCBI Taxonomy" id="2811234"/>
    <lineage>
        <taxon>Bacteria</taxon>
        <taxon>Pseudomonadati</taxon>
        <taxon>Bacteroidota</taxon>
        <taxon>Cytophagia</taxon>
        <taxon>Cytophagales</taxon>
        <taxon>Cyclobacteriaceae</taxon>
        <taxon>Algoriphagus</taxon>
    </lineage>
</organism>
<keyword evidence="5" id="KW-1185">Reference proteome</keyword>
<feature type="compositionally biased region" description="Gly residues" evidence="1">
    <location>
        <begin position="183"/>
        <end position="217"/>
    </location>
</feature>
<protein>
    <recommendedName>
        <fullName evidence="6">Ig-like domain-containing protein</fullName>
    </recommendedName>
</protein>
<dbReference type="RefSeq" id="WP_206584778.1">
    <property type="nucleotide sequence ID" value="NZ_JAFKCU010000001.1"/>
</dbReference>
<proteinExistence type="predicted"/>
<evidence type="ECO:0000259" key="2">
    <source>
        <dbReference type="Pfam" id="PF19406"/>
    </source>
</evidence>
<comment type="caution">
    <text evidence="4">The sequence shown here is derived from an EMBL/GenBank/DDBJ whole genome shotgun (WGS) entry which is preliminary data.</text>
</comment>
<dbReference type="InterPro" id="IPR045828">
    <property type="entry name" value="PKD_Bacteroidetes"/>
</dbReference>
<feature type="domain" description="PKD-like" evidence="2">
    <location>
        <begin position="343"/>
        <end position="430"/>
    </location>
</feature>
<feature type="domain" description="PKD-like" evidence="2">
    <location>
        <begin position="437"/>
        <end position="525"/>
    </location>
</feature>
<dbReference type="Pfam" id="PF19406">
    <property type="entry name" value="PKD_5"/>
    <property type="match status" value="2"/>
</dbReference>
<dbReference type="Proteomes" id="UP000664480">
    <property type="component" value="Unassembled WGS sequence"/>
</dbReference>
<dbReference type="InterPro" id="IPR049304">
    <property type="entry name" value="Gly_rich_dom"/>
</dbReference>
<feature type="domain" description="Glycine-rich" evidence="3">
    <location>
        <begin position="37"/>
        <end position="241"/>
    </location>
</feature>
<evidence type="ECO:0000259" key="3">
    <source>
        <dbReference type="Pfam" id="PF21722"/>
    </source>
</evidence>
<evidence type="ECO:0008006" key="6">
    <source>
        <dbReference type="Google" id="ProtNLM"/>
    </source>
</evidence>
<reference evidence="4 5" key="1">
    <citation type="submission" date="2021-03" db="EMBL/GenBank/DDBJ databases">
        <title>novel species isolated from a fishpond in China.</title>
        <authorList>
            <person name="Lu H."/>
            <person name="Cai Z."/>
        </authorList>
    </citation>
    <scope>NUCLEOTIDE SEQUENCE [LARGE SCALE GENOMIC DNA]</scope>
    <source>
        <strain evidence="4 5">YJ13C</strain>
    </source>
</reference>
<feature type="compositionally biased region" description="Gly residues" evidence="1">
    <location>
        <begin position="1848"/>
        <end position="1867"/>
    </location>
</feature>
<dbReference type="Pfam" id="PF21722">
    <property type="entry name" value="Gly_rich_2"/>
    <property type="match status" value="2"/>
</dbReference>
<sequence length="2186" mass="221977">MAKRLLKSILIFLLILIGWHAYGQTQIVITPDPAVRQFTVPAGVTSITVEVWGGGGSGGSKSGSNGAVGGGGGGAYSRSTISVTPGQVINYYVGFGALTTTNGEDSWFVNNTTLMAKGGGSVPMNSTNGAAGGSATAGFGSVKYSGGNGANSSGSDAGGGGSSAGISSNGTSTTTRTGASSPNGGGSGGDGKAGGTGQSGQGRGNDGTSPGGGGGGSVRNNASGTEIVGGYGGNGQIRISYIRLTSATGTDNQTVCENDPIVTTTYSFPPNSTVSVSNLPAGLTAGTPNLTAGTISISGTPTASGTYTINATPPYNSFFTLTRNATVTMVRRPNITPNIMTTTVCSGQTFTVTPVDGTNGYVPSGTTYSWGAPSISGGLTGGVAGSGNNISGTLTNTTNTVQKATYTVTPIVNGCTGPNFTVEVTVDPVPTINDFTDTICTTESFTIDPINITDGIVPSGTTYSWNAPTISGGLTGGVAGSGNSISGTLSNPTNTPGTATYTVTPTSGSCIGADFTVTITVNPENTATPVGSEDQSQCINEALVDIKFNTTGATGISNDGVDGANGLPPGVSATWNAGVITISGTPSSATNSPYNYSIPLTGGCGNVNATGTITVFEDNTVSPNTSVDQTICIDTPLTPITFTTTGATGIANDGVDGANGLPPGLSATWAGNIITISGNPTEHINSPYNYSIPLLGGCNDLFAEGTITVNRASEITSENMADQRICDGTTFSELSINAVGTGTLNYQWFSNSTPGKTGSTMVGSNSPNFTPSAASIGTTYYYVEVTSDCGPIATSSFMEATVEPNTVITTQIDNSDDVECFGDGFDPLTVVADGADLTYQWYTKTDNLDPVTNPGTAVSGATSASFTPPSTTPQNVGYYYYVVVSGFCGVETSIISGEYIVLPPVTQITLHPSTNDVETCKDGVFPELEVTAIGETDPIDFPDILYQWYSNTTPNNTGGTAISGATSATYTPSSSTVGTLYYYATAASKCGTVPTNVSGKFTVNQPSVVISESLSAQEICEDNTFTPISVVADGHGTINYQWYSNTSAVADTLGANVVEISGANSDSFTPPTTLGTLYYFVKVSSDCGENVLSSPSGAFLVNPLPVPTLTSDIDSDPFVCVGTPVTYTTESGQTNYIWEFPGQVLNTDYTVTSGGTSSSNSVTVTWLSDGAKDVSIYYTDPNGCTADTPIVNSITVDPLPVPILTSSIDADPFVCEGSSVDYTTDAGQNNYTWDFPGQVENVDYIISAGGTSTSNTATITWLTSGVKDVTISFTDSNGCTPSTPTTNSITIDPLPIPTFTNSPSSDVCAEIEEVTYTTQPGQSNYNWSIPGTAGTDYTITAGGIGAGSNTVSLIWLSSGTKDVEVSYTDSSTGCIASSPATITTNVEALATVGPTSNSYPSVCISSPDLSSFTQQTSGVTGIGTPTGLPTGVTVNFNSTTGQIEFSGNVSGATPGLYSYSIPLNGNCTNGLVATGTIDVTPNYSLTAISAVSATVSGGSARVRINGNPSTLPNGQYIVTYELDDGTPPPVDYTTTVPFSVTNGTGVFPTVALTDLDVEVYKITIKSIKRTTDVCEIDLTTNNTAFFSVCGATFDQNGTFTVPANIYEITIQATGGGTSGQTELITIPVTPGESLGVFIGQGAGTGAARNTYVTRDSSSPDPQNTSLIYANGGGGTSINGSVIISYTCPDPNKDDCIEIIDDGAKSGTTVIRFNCDYNWSIPEGLSEFSIFSIGAGGGGGMGPTAGGGGAGGFASTTITSPNPYGMPAGNSINIKVGQGGTGATTVNVKGGNGGSTTVTSDITDSYGNININLNSLGGGGGGSFNNLNGSNGASGGGGAYSDQTSDTPGIGGTGIAGQGNSGGNGGRGQQANHARGGGGGGGAGAIGGSGSGAGVGQSKSGVGGDGASFNLSGTTYGYGAGGGGIGFNFNGNPNEPGLGGEVNGVVLGGTASDNGVGGAGTIYTGSGGGAGTLGGGQGGSGVVYITYFNFKILEVEYQSFEAKYNEDNRSGILEWTTSQEWENDRFEIERATNGDLTSWKKIGEVKGQGYKDTPTSYSFEDLDLPASGGDIFYRLKQIDIDGTYAYSVTRSIQVPSLNGKSRWIVYPNPSSSGNYVSVDLLDRSKYRDEPILVRVSDVKGVFQSYSVTTIEEVSEAVNYYLESAAPGIHIVQLIWGENTEQLKIIRK</sequence>
<evidence type="ECO:0000313" key="4">
    <source>
        <dbReference type="EMBL" id="MBN7814114.1"/>
    </source>
</evidence>
<dbReference type="EMBL" id="JAFKCU010000001">
    <property type="protein sequence ID" value="MBN7814114.1"/>
    <property type="molecule type" value="Genomic_DNA"/>
</dbReference>
<feature type="compositionally biased region" description="Gly residues" evidence="1">
    <location>
        <begin position="1874"/>
        <end position="1884"/>
    </location>
</feature>
<feature type="region of interest" description="Disordered" evidence="1">
    <location>
        <begin position="1832"/>
        <end position="1884"/>
    </location>
</feature>
<evidence type="ECO:0000313" key="5">
    <source>
        <dbReference type="Proteomes" id="UP000664480"/>
    </source>
</evidence>
<feature type="domain" description="Glycine-rich" evidence="3">
    <location>
        <begin position="1715"/>
        <end position="1986"/>
    </location>
</feature>